<gene>
    <name evidence="7" type="primary">mltG</name>
    <name evidence="8" type="ORF">AcdelDRAFT_1836</name>
</gene>
<reference evidence="8 9" key="1">
    <citation type="submission" date="2009-05" db="EMBL/GenBank/DDBJ databases">
        <title>The draft genome of Acidovorax delafieldii 2AN.</title>
        <authorList>
            <consortium name="US DOE Joint Genome Institute (JGI-PGF)"/>
            <person name="Lucas S."/>
            <person name="Copeland A."/>
            <person name="Lapidus A."/>
            <person name="Glavina del Rio T."/>
            <person name="Tice H."/>
            <person name="Bruce D."/>
            <person name="Goodwin L."/>
            <person name="Pitluck S."/>
            <person name="Larimer F."/>
            <person name="Land M.L."/>
            <person name="Hauser L."/>
            <person name="Shelobolina E.S."/>
            <person name="Picardal F."/>
            <person name="Roden E."/>
            <person name="Emerson D."/>
        </authorList>
    </citation>
    <scope>NUCLEOTIDE SEQUENCE [LARGE SCALE GENOMIC DNA]</scope>
    <source>
        <strain evidence="8 9">2AN</strain>
    </source>
</reference>
<comment type="caution">
    <text evidence="8">The sequence shown here is derived from an EMBL/GenBank/DDBJ whole genome shotgun (WGS) entry which is preliminary data.</text>
</comment>
<dbReference type="InterPro" id="IPR003770">
    <property type="entry name" value="MLTG-like"/>
</dbReference>
<dbReference type="GO" id="GO:0071555">
    <property type="term" value="P:cell wall organization"/>
    <property type="evidence" value="ECO:0007669"/>
    <property type="project" value="UniProtKB-KW"/>
</dbReference>
<keyword evidence="4 7" id="KW-0472">Membrane</keyword>
<dbReference type="Pfam" id="PF02618">
    <property type="entry name" value="YceG"/>
    <property type="match status" value="1"/>
</dbReference>
<dbReference type="Gene3D" id="3.30.1490.480">
    <property type="entry name" value="Endolytic murein transglycosylase"/>
    <property type="match status" value="1"/>
</dbReference>
<proteinExistence type="inferred from homology"/>
<dbReference type="PATRIC" id="fig|573060.9.peg.3286"/>
<comment type="catalytic activity">
    <reaction evidence="7">
        <text>a peptidoglycan chain = a peptidoglycan chain with N-acetyl-1,6-anhydromuramyl-[peptide] at the reducing end + a peptidoglycan chain with N-acetylglucosamine at the non-reducing end.</text>
        <dbReference type="EC" id="4.2.2.29"/>
    </reaction>
</comment>
<keyword evidence="5 7" id="KW-0456">Lyase</keyword>
<evidence type="ECO:0000256" key="3">
    <source>
        <dbReference type="ARBA" id="ARBA00022989"/>
    </source>
</evidence>
<comment type="similarity">
    <text evidence="7">Belongs to the transglycosylase MltG family.</text>
</comment>
<keyword evidence="7" id="KW-0997">Cell inner membrane</keyword>
<dbReference type="AlphaFoldDB" id="C5T4K6"/>
<organism evidence="8 9">
    <name type="scientific">Acidovorax delafieldii 2AN</name>
    <dbReference type="NCBI Taxonomy" id="573060"/>
    <lineage>
        <taxon>Bacteria</taxon>
        <taxon>Pseudomonadati</taxon>
        <taxon>Pseudomonadota</taxon>
        <taxon>Betaproteobacteria</taxon>
        <taxon>Burkholderiales</taxon>
        <taxon>Comamonadaceae</taxon>
        <taxon>Acidovorax</taxon>
    </lineage>
</organism>
<dbReference type="GO" id="GO:0009252">
    <property type="term" value="P:peptidoglycan biosynthetic process"/>
    <property type="evidence" value="ECO:0007669"/>
    <property type="project" value="UniProtKB-UniRule"/>
</dbReference>
<dbReference type="PANTHER" id="PTHR30518:SF2">
    <property type="entry name" value="ENDOLYTIC MUREIN TRANSGLYCOSYLASE"/>
    <property type="match status" value="1"/>
</dbReference>
<keyword evidence="6 7" id="KW-0961">Cell wall biogenesis/degradation</keyword>
<comment type="function">
    <text evidence="7">Functions as a peptidoglycan terminase that cleaves nascent peptidoglycan strands endolytically to terminate their elongation.</text>
</comment>
<dbReference type="GO" id="GO:0005886">
    <property type="term" value="C:plasma membrane"/>
    <property type="evidence" value="ECO:0007669"/>
    <property type="project" value="UniProtKB-UniRule"/>
</dbReference>
<evidence type="ECO:0000256" key="2">
    <source>
        <dbReference type="ARBA" id="ARBA00022692"/>
    </source>
</evidence>
<evidence type="ECO:0000313" key="9">
    <source>
        <dbReference type="Proteomes" id="UP000003856"/>
    </source>
</evidence>
<feature type="site" description="Important for catalytic activity" evidence="7">
    <location>
        <position position="223"/>
    </location>
</feature>
<dbReference type="GO" id="GO:0008932">
    <property type="term" value="F:lytic endotransglycosylase activity"/>
    <property type="evidence" value="ECO:0007669"/>
    <property type="project" value="UniProtKB-UniRule"/>
</dbReference>
<dbReference type="EC" id="4.2.2.29" evidence="7"/>
<protein>
    <recommendedName>
        <fullName evidence="7">Endolytic murein transglycosylase</fullName>
        <ecNumber evidence="7">4.2.2.29</ecNumber>
    </recommendedName>
    <alternativeName>
        <fullName evidence="7">Peptidoglycan lytic transglycosylase</fullName>
    </alternativeName>
    <alternativeName>
        <fullName evidence="7">Peptidoglycan polymerization terminase</fullName>
    </alternativeName>
</protein>
<dbReference type="PANTHER" id="PTHR30518">
    <property type="entry name" value="ENDOLYTIC MUREIN TRANSGLYCOSYLASE"/>
    <property type="match status" value="1"/>
</dbReference>
<dbReference type="HAMAP" id="MF_02065">
    <property type="entry name" value="MltG"/>
    <property type="match status" value="1"/>
</dbReference>
<dbReference type="Gene3D" id="3.30.160.60">
    <property type="entry name" value="Classic Zinc Finger"/>
    <property type="match status" value="1"/>
</dbReference>
<dbReference type="EMBL" id="ACQT01000049">
    <property type="protein sequence ID" value="EER60578.1"/>
    <property type="molecule type" value="Genomic_DNA"/>
</dbReference>
<keyword evidence="1 7" id="KW-1003">Cell membrane</keyword>
<evidence type="ECO:0000256" key="7">
    <source>
        <dbReference type="HAMAP-Rule" id="MF_02065"/>
    </source>
</evidence>
<evidence type="ECO:0000256" key="1">
    <source>
        <dbReference type="ARBA" id="ARBA00022475"/>
    </source>
</evidence>
<evidence type="ECO:0000256" key="4">
    <source>
        <dbReference type="ARBA" id="ARBA00023136"/>
    </source>
</evidence>
<keyword evidence="9" id="KW-1185">Reference proteome</keyword>
<evidence type="ECO:0000313" key="8">
    <source>
        <dbReference type="EMBL" id="EER60578.1"/>
    </source>
</evidence>
<sequence>MMPGPIHTGSRVVRRLLALIVLVLIALGGAAYWWLHQPLPVGAQALELAIEPGTTPRGVARDVVAAGVQTDARLLYAWFRFSGQDRAIKAGNYEIPPGTTPIGLLNKLARGEESLRALTLVEGWNWRQVRQALAREDQLKPDSAGLSDDALMAQLGRPGVHPEGRFFPDTYAYAKGTSDLALLRRALHAMDRRLEAAWAQRAADTPLKSADEALILASIVEKETGRAADRGQIAGVFVNRLRSGMLLQTDPTVIYGLGEKFDGNLRRRDLLADTPWNTYTRVGLPPTPIAMPGKAALLAAVQPERTRALYFVAKGDGSSHFSASLDEHNRAVNRYQRGQ</sequence>
<evidence type="ECO:0000256" key="5">
    <source>
        <dbReference type="ARBA" id="ARBA00023239"/>
    </source>
</evidence>
<dbReference type="NCBIfam" id="TIGR00247">
    <property type="entry name" value="endolytic transglycosylase MltG"/>
    <property type="match status" value="1"/>
</dbReference>
<evidence type="ECO:0000256" key="6">
    <source>
        <dbReference type="ARBA" id="ARBA00023316"/>
    </source>
</evidence>
<name>C5T4K6_ACIDE</name>
<keyword evidence="3 7" id="KW-1133">Transmembrane helix</keyword>
<keyword evidence="2 7" id="KW-0812">Transmembrane</keyword>
<dbReference type="Proteomes" id="UP000003856">
    <property type="component" value="Unassembled WGS sequence"/>
</dbReference>
<dbReference type="CDD" id="cd08010">
    <property type="entry name" value="MltG_like"/>
    <property type="match status" value="1"/>
</dbReference>
<accession>C5T4K6</accession>